<gene>
    <name evidence="2" type="ORF">VTL71DRAFT_14737</name>
</gene>
<evidence type="ECO:0000313" key="2">
    <source>
        <dbReference type="EMBL" id="KAL2070057.1"/>
    </source>
</evidence>
<accession>A0ABR4CJB3</accession>
<dbReference type="Proteomes" id="UP001595075">
    <property type="component" value="Unassembled WGS sequence"/>
</dbReference>
<reference evidence="2 3" key="1">
    <citation type="journal article" date="2024" name="Commun. Biol.">
        <title>Comparative genomic analysis of thermophilic fungi reveals convergent evolutionary adaptations and gene losses.</title>
        <authorList>
            <person name="Steindorff A.S."/>
            <person name="Aguilar-Pontes M.V."/>
            <person name="Robinson A.J."/>
            <person name="Andreopoulos B."/>
            <person name="LaButti K."/>
            <person name="Kuo A."/>
            <person name="Mondo S."/>
            <person name="Riley R."/>
            <person name="Otillar R."/>
            <person name="Haridas S."/>
            <person name="Lipzen A."/>
            <person name="Grimwood J."/>
            <person name="Schmutz J."/>
            <person name="Clum A."/>
            <person name="Reid I.D."/>
            <person name="Moisan M.C."/>
            <person name="Butler G."/>
            <person name="Nguyen T.T.M."/>
            <person name="Dewar K."/>
            <person name="Conant G."/>
            <person name="Drula E."/>
            <person name="Henrissat B."/>
            <person name="Hansel C."/>
            <person name="Singer S."/>
            <person name="Hutchinson M.I."/>
            <person name="de Vries R.P."/>
            <person name="Natvig D.O."/>
            <person name="Powell A.J."/>
            <person name="Tsang A."/>
            <person name="Grigoriev I.V."/>
        </authorList>
    </citation>
    <scope>NUCLEOTIDE SEQUENCE [LARGE SCALE GENOMIC DNA]</scope>
    <source>
        <strain evidence="2 3">CBS 494.80</strain>
    </source>
</reference>
<name>A0ABR4CJB3_9HELO</name>
<evidence type="ECO:0000313" key="3">
    <source>
        <dbReference type="Proteomes" id="UP001595075"/>
    </source>
</evidence>
<organism evidence="2 3">
    <name type="scientific">Oculimacula yallundae</name>
    <dbReference type="NCBI Taxonomy" id="86028"/>
    <lineage>
        <taxon>Eukaryota</taxon>
        <taxon>Fungi</taxon>
        <taxon>Dikarya</taxon>
        <taxon>Ascomycota</taxon>
        <taxon>Pezizomycotina</taxon>
        <taxon>Leotiomycetes</taxon>
        <taxon>Helotiales</taxon>
        <taxon>Ploettnerulaceae</taxon>
        <taxon>Oculimacula</taxon>
    </lineage>
</organism>
<keyword evidence="3" id="KW-1185">Reference proteome</keyword>
<proteinExistence type="predicted"/>
<dbReference type="EMBL" id="JAZHXI010000007">
    <property type="protein sequence ID" value="KAL2070057.1"/>
    <property type="molecule type" value="Genomic_DNA"/>
</dbReference>
<evidence type="ECO:0000256" key="1">
    <source>
        <dbReference type="SAM" id="MobiDB-lite"/>
    </source>
</evidence>
<sequence>MTNGLHDSVPSVRQEQFQARDARVGHRGLARAVVNSTCSGYGPALALGRVEVATLNHNQNMDRSQFPCSRPASYNILLSPALTPPKYERAVTIGFCELPPAYWQQDNAELMAARVPILVQMDPILQVQGTQHLPPGDRAIMIYGTNSGRPDMISEKIRWKMVI</sequence>
<feature type="compositionally biased region" description="Polar residues" evidence="1">
    <location>
        <begin position="1"/>
        <end position="17"/>
    </location>
</feature>
<feature type="region of interest" description="Disordered" evidence="1">
    <location>
        <begin position="1"/>
        <end position="20"/>
    </location>
</feature>
<comment type="caution">
    <text evidence="2">The sequence shown here is derived from an EMBL/GenBank/DDBJ whole genome shotgun (WGS) entry which is preliminary data.</text>
</comment>
<protein>
    <submittedName>
        <fullName evidence="2">Uncharacterized protein</fullName>
    </submittedName>
</protein>